<dbReference type="Gene3D" id="3.40.50.12580">
    <property type="match status" value="1"/>
</dbReference>
<dbReference type="GO" id="GO:0005886">
    <property type="term" value="C:plasma membrane"/>
    <property type="evidence" value="ECO:0007669"/>
    <property type="project" value="UniProtKB-SubCell"/>
</dbReference>
<dbReference type="InterPro" id="IPR007554">
    <property type="entry name" value="Glycerophosphate_synth"/>
</dbReference>
<comment type="similarity">
    <text evidence="2">Belongs to the CDP-glycerol glycerophosphotransferase family.</text>
</comment>
<dbReference type="Gene3D" id="3.40.50.11820">
    <property type="match status" value="1"/>
</dbReference>
<keyword evidence="3" id="KW-1003">Cell membrane</keyword>
<evidence type="ECO:0000256" key="3">
    <source>
        <dbReference type="ARBA" id="ARBA00022475"/>
    </source>
</evidence>
<evidence type="ECO:0000256" key="4">
    <source>
        <dbReference type="ARBA" id="ARBA00022679"/>
    </source>
</evidence>
<dbReference type="SUPFAM" id="SSF53756">
    <property type="entry name" value="UDP-Glycosyltransferase/glycogen phosphorylase"/>
    <property type="match status" value="1"/>
</dbReference>
<accession>A0A7X0XJ06</accession>
<dbReference type="Pfam" id="PF04464">
    <property type="entry name" value="Glyphos_transf"/>
    <property type="match status" value="1"/>
</dbReference>
<dbReference type="InterPro" id="IPR051612">
    <property type="entry name" value="Teichoic_Acid_Biosynth"/>
</dbReference>
<evidence type="ECO:0000313" key="8">
    <source>
        <dbReference type="Proteomes" id="UP000541955"/>
    </source>
</evidence>
<keyword evidence="4 7" id="KW-0808">Transferase</keyword>
<protein>
    <submittedName>
        <fullName evidence="7">Glycerophosphotransferase</fullName>
    </submittedName>
</protein>
<keyword evidence="5" id="KW-0777">Teichoic acid biosynthesis</keyword>
<dbReference type="GO" id="GO:0047355">
    <property type="term" value="F:CDP-glycerol glycerophosphotransferase activity"/>
    <property type="evidence" value="ECO:0007669"/>
    <property type="project" value="InterPro"/>
</dbReference>
<reference evidence="7 8" key="1">
    <citation type="submission" date="2020-03" db="EMBL/GenBank/DDBJ databases">
        <title>Soil Listeria distribution.</title>
        <authorList>
            <person name="Liao J."/>
            <person name="Wiedmann M."/>
        </authorList>
    </citation>
    <scope>NUCLEOTIDE SEQUENCE [LARGE SCALE GENOMIC DNA]</scope>
    <source>
        <strain evidence="7 8">FSL L7-1387</strain>
    </source>
</reference>
<keyword evidence="6" id="KW-0472">Membrane</keyword>
<evidence type="ECO:0000256" key="5">
    <source>
        <dbReference type="ARBA" id="ARBA00022944"/>
    </source>
</evidence>
<dbReference type="InterPro" id="IPR043148">
    <property type="entry name" value="TagF_C"/>
</dbReference>
<dbReference type="AlphaFoldDB" id="A0A7X0XJ06"/>
<gene>
    <name evidence="7" type="ORF">HB902_04810</name>
</gene>
<dbReference type="PANTHER" id="PTHR37316:SF3">
    <property type="entry name" value="TEICHOIC ACID GLYCEROL-PHOSPHATE TRANSFERASE"/>
    <property type="match status" value="1"/>
</dbReference>
<dbReference type="Proteomes" id="UP000541955">
    <property type="component" value="Unassembled WGS sequence"/>
</dbReference>
<comment type="caution">
    <text evidence="7">The sequence shown here is derived from an EMBL/GenBank/DDBJ whole genome shotgun (WGS) entry which is preliminary data.</text>
</comment>
<comment type="subcellular location">
    <subcellularLocation>
        <location evidence="1">Cell membrane</location>
        <topology evidence="1">Peripheral membrane protein</topology>
    </subcellularLocation>
</comment>
<dbReference type="EMBL" id="JAARRW010000002">
    <property type="protein sequence ID" value="MBC1561381.1"/>
    <property type="molecule type" value="Genomic_DNA"/>
</dbReference>
<evidence type="ECO:0000313" key="7">
    <source>
        <dbReference type="EMBL" id="MBC1561381.1"/>
    </source>
</evidence>
<dbReference type="InterPro" id="IPR043149">
    <property type="entry name" value="TagF_N"/>
</dbReference>
<evidence type="ECO:0000256" key="1">
    <source>
        <dbReference type="ARBA" id="ARBA00004202"/>
    </source>
</evidence>
<proteinExistence type="inferred from homology"/>
<dbReference type="GO" id="GO:0019350">
    <property type="term" value="P:teichoic acid biosynthetic process"/>
    <property type="evidence" value="ECO:0007669"/>
    <property type="project" value="UniProtKB-KW"/>
</dbReference>
<evidence type="ECO:0000256" key="2">
    <source>
        <dbReference type="ARBA" id="ARBA00010488"/>
    </source>
</evidence>
<evidence type="ECO:0000256" key="6">
    <source>
        <dbReference type="ARBA" id="ARBA00023136"/>
    </source>
</evidence>
<name>A0A7X0XJ06_9LIST</name>
<dbReference type="PANTHER" id="PTHR37316">
    <property type="entry name" value="TEICHOIC ACID GLYCEROL-PHOSPHATE PRIMASE"/>
    <property type="match status" value="1"/>
</dbReference>
<sequence length="385" mass="44335">MFLKLKQAFRLFQQRFRFGNFAYHYWLFPIQSKKIVVTAHYGRGYGDSPKYIVEALLHQGFDIVWLIQQGQESSLPTSVRPVLYGSRQALRELATAQVWIDNCRQKYSPPKRKKQRYIQTWHSPLRLKKIEKDAENQLPAAYLDRAKRDAKKCDYMLAGSTFSQQMYKKAFWFQGEVLLTGTPRCDVFFQANTAIKQRVTTHFGIPSTTNIALYAPTFRKNETASAYLHAFTALKQALQTKFSSDWKILIRLHPNVAHLASEFLTDGDVLQATDYPDMQELLVATDLLLTDYSSSMFDMAIAGKKVMLYTPDIQEYLATERDLYFDIQTLPFPLAKTPTELMQQVHQVDENNYRQQLAAFHASIQQCETGHAASTIATKIKAICH</sequence>
<dbReference type="RefSeq" id="WP_185428757.1">
    <property type="nucleotide sequence ID" value="NZ_JAARRW010000002.1"/>
</dbReference>
<organism evidence="7 8">
    <name type="scientific">Listeria booriae</name>
    <dbReference type="NCBI Taxonomy" id="1552123"/>
    <lineage>
        <taxon>Bacteria</taxon>
        <taxon>Bacillati</taxon>
        <taxon>Bacillota</taxon>
        <taxon>Bacilli</taxon>
        <taxon>Bacillales</taxon>
        <taxon>Listeriaceae</taxon>
        <taxon>Listeria</taxon>
    </lineage>
</organism>